<dbReference type="AlphaFoldDB" id="A0A7D6E5G3"/>
<proteinExistence type="predicted"/>
<dbReference type="KEGG" id="mgor:H0P51_02000"/>
<reference evidence="2" key="3">
    <citation type="submission" date="2023-07" db="EMBL/GenBank/DDBJ databases">
        <title>Description of Mycobacterium gordonae subsp. intergordonae subsp.nov. and Mycobacterium gordonae subsp. gordonae subsp. nov.</title>
        <authorList>
            <person name="Huang H."/>
        </authorList>
    </citation>
    <scope>NUCLEOTIDE SEQUENCE [LARGE SCALE GENOMIC DNA]</scope>
    <source>
        <strain evidence="2">24</strain>
    </source>
</reference>
<reference evidence="2" key="1">
    <citation type="submission" date="2020-07" db="EMBL/GenBank/DDBJ databases">
        <title>Description of Mycobacterium gordonae subsp. intergordonae subsp.nov. and Mycobacterium gordonae subsp. gordonae subsp. nov.</title>
        <authorList>
            <person name="Yu X."/>
        </authorList>
    </citation>
    <scope>NUCLEOTIDE SEQUENCE [LARGE SCALE GENOMIC DNA]</scope>
    <source>
        <strain evidence="2">24</strain>
    </source>
</reference>
<name>A0A7D6E5G3_9MYCO</name>
<dbReference type="GO" id="GO:0016740">
    <property type="term" value="F:transferase activity"/>
    <property type="evidence" value="ECO:0007669"/>
    <property type="project" value="UniProtKB-KW"/>
</dbReference>
<sequence>MFVLGGARSGSAAVARLLARCGAALPAMPGDARTDDMTGGRQLRTPRIINDKILRRHGSSGVDPTLRLQDESTFDVEEREACVAEMKGFLAGASNAPFVVINDPRVSQLFGLWSEAAAAAGFDVAVVIVVRHPSEVVTSVAVGGAALPELSSALWLKANLLAEIETRGMVRVFVDYANLLQDWRRELERISVALGVELDTGDEAAIERSLKSNPDRQRDCGSVADLAGANWISQVHEELFLAARDEPWDQSVLDHVFAAYQASERSFRPVFAIFEYLDKMNPHVRPSVMKMIDRARVTANRRRITGSSPLRAGLPGWPLRRH</sequence>
<dbReference type="Proteomes" id="UP000510682">
    <property type="component" value="Chromosome"/>
</dbReference>
<evidence type="ECO:0000313" key="2">
    <source>
        <dbReference type="Proteomes" id="UP000510682"/>
    </source>
</evidence>
<accession>A0A7D6E5G3</accession>
<dbReference type="SUPFAM" id="SSF52540">
    <property type="entry name" value="P-loop containing nucleoside triphosphate hydrolases"/>
    <property type="match status" value="1"/>
</dbReference>
<dbReference type="EMBL" id="CP059165">
    <property type="protein sequence ID" value="QLL07802.1"/>
    <property type="molecule type" value="Genomic_DNA"/>
</dbReference>
<organism evidence="1 2">
    <name type="scientific">Mycobacterium vicinigordonae</name>
    <dbReference type="NCBI Taxonomy" id="1719132"/>
    <lineage>
        <taxon>Bacteria</taxon>
        <taxon>Bacillati</taxon>
        <taxon>Actinomycetota</taxon>
        <taxon>Actinomycetes</taxon>
        <taxon>Mycobacteriales</taxon>
        <taxon>Mycobacteriaceae</taxon>
        <taxon>Mycobacterium</taxon>
    </lineage>
</organism>
<protein>
    <submittedName>
        <fullName evidence="1">Sulfotransferase family protein</fullName>
    </submittedName>
</protein>
<gene>
    <name evidence="1" type="ORF">H0P51_02000</name>
</gene>
<keyword evidence="2" id="KW-1185">Reference proteome</keyword>
<keyword evidence="1" id="KW-0808">Transferase</keyword>
<dbReference type="InterPro" id="IPR027417">
    <property type="entry name" value="P-loop_NTPase"/>
</dbReference>
<dbReference type="Gene3D" id="3.40.50.300">
    <property type="entry name" value="P-loop containing nucleotide triphosphate hydrolases"/>
    <property type="match status" value="1"/>
</dbReference>
<reference evidence="1 2" key="2">
    <citation type="submission" date="2020-07" db="EMBL/GenBank/DDBJ databases">
        <authorList>
            <person name="Yu X."/>
        </authorList>
    </citation>
    <scope>NUCLEOTIDE SEQUENCE [LARGE SCALE GENOMIC DNA]</scope>
    <source>
        <strain evidence="2">24</strain>
    </source>
</reference>
<evidence type="ECO:0000313" key="1">
    <source>
        <dbReference type="EMBL" id="QLL07802.1"/>
    </source>
</evidence>
<dbReference type="RefSeq" id="WP_180916403.1">
    <property type="nucleotide sequence ID" value="NZ_CP059165.1"/>
</dbReference>